<evidence type="ECO:0000256" key="10">
    <source>
        <dbReference type="RuleBase" id="RU003756"/>
    </source>
</evidence>
<feature type="domain" description="DNA mismatch repair proteins mutS family" evidence="11">
    <location>
        <begin position="682"/>
        <end position="698"/>
    </location>
</feature>
<keyword evidence="3 9" id="KW-0547">Nucleotide-binding</keyword>
<evidence type="ECO:0000256" key="5">
    <source>
        <dbReference type="ARBA" id="ARBA00022840"/>
    </source>
</evidence>
<evidence type="ECO:0000313" key="12">
    <source>
        <dbReference type="EMBL" id="KRL91247.1"/>
    </source>
</evidence>
<dbReference type="GO" id="GO:0003684">
    <property type="term" value="F:damaged DNA binding"/>
    <property type="evidence" value="ECO:0007669"/>
    <property type="project" value="UniProtKB-UniRule"/>
</dbReference>
<dbReference type="GO" id="GO:0140664">
    <property type="term" value="F:ATP-dependent DNA damage sensor activity"/>
    <property type="evidence" value="ECO:0007669"/>
    <property type="project" value="InterPro"/>
</dbReference>
<dbReference type="AlphaFoldDB" id="A0A0R1UCW7"/>
<dbReference type="FunFam" id="3.40.50.300:FF:000896">
    <property type="entry name" value="DNA mismatch repair protein MutS"/>
    <property type="match status" value="1"/>
</dbReference>
<evidence type="ECO:0000256" key="9">
    <source>
        <dbReference type="HAMAP-Rule" id="MF_00096"/>
    </source>
</evidence>
<dbReference type="InterPro" id="IPR036678">
    <property type="entry name" value="MutS_con_dom_sf"/>
</dbReference>
<name>A0A0R1UCW7_9LACO</name>
<dbReference type="InterPro" id="IPR017261">
    <property type="entry name" value="DNA_mismatch_repair_MutS/MSH"/>
</dbReference>
<dbReference type="SUPFAM" id="SSF55271">
    <property type="entry name" value="DNA repair protein MutS, domain I"/>
    <property type="match status" value="1"/>
</dbReference>
<dbReference type="SUPFAM" id="SSF52540">
    <property type="entry name" value="P-loop containing nucleoside triphosphate hydrolases"/>
    <property type="match status" value="1"/>
</dbReference>
<dbReference type="CDD" id="cd03284">
    <property type="entry name" value="ABC_MutS1"/>
    <property type="match status" value="1"/>
</dbReference>
<dbReference type="InterPro" id="IPR027417">
    <property type="entry name" value="P-loop_NTPase"/>
</dbReference>
<dbReference type="NCBIfam" id="TIGR01070">
    <property type="entry name" value="mutS1"/>
    <property type="match status" value="1"/>
</dbReference>
<keyword evidence="6 9" id="KW-0238">DNA-binding</keyword>
<dbReference type="HAMAP" id="MF_00096">
    <property type="entry name" value="MutS"/>
    <property type="match status" value="1"/>
</dbReference>
<dbReference type="GO" id="GO:0005829">
    <property type="term" value="C:cytosol"/>
    <property type="evidence" value="ECO:0007669"/>
    <property type="project" value="TreeGrafter"/>
</dbReference>
<dbReference type="Gene3D" id="3.30.420.110">
    <property type="entry name" value="MutS, connector domain"/>
    <property type="match status" value="1"/>
</dbReference>
<dbReference type="GO" id="GO:0005524">
    <property type="term" value="F:ATP binding"/>
    <property type="evidence" value="ECO:0007669"/>
    <property type="project" value="UniProtKB-UniRule"/>
</dbReference>
<dbReference type="InterPro" id="IPR007861">
    <property type="entry name" value="DNA_mismatch_repair_MutS_clamp"/>
</dbReference>
<comment type="caution">
    <text evidence="12">The sequence shown here is derived from an EMBL/GenBank/DDBJ whole genome shotgun (WGS) entry which is preliminary data.</text>
</comment>
<dbReference type="SUPFAM" id="SSF53150">
    <property type="entry name" value="DNA repair protein MutS, domain II"/>
    <property type="match status" value="1"/>
</dbReference>
<gene>
    <name evidence="9" type="primary">mutS</name>
    <name evidence="12" type="ORF">FC46_GL001079</name>
</gene>
<keyword evidence="5 9" id="KW-0067">ATP-binding</keyword>
<keyword evidence="4 9" id="KW-0227">DNA damage</keyword>
<evidence type="ECO:0000313" key="13">
    <source>
        <dbReference type="Proteomes" id="UP000051036"/>
    </source>
</evidence>
<dbReference type="Pfam" id="PF00488">
    <property type="entry name" value="MutS_V"/>
    <property type="match status" value="1"/>
</dbReference>
<sequence length="868" mass="96800">MANASKTPMMEQYYEIKKQYPDAFLFYRVGDFYELFEDDAVKGAQILELTLTHRSNKTKNPIPMAGVPHMAVDSYVNTLVEKGYKVALCEQLEDPKKAKGMVKRGIVQLVTPGTMMTEGPNGAKDSNYLTSVVTNKSGFGLAYSDLSTGEIYATHLKTFAGVANELLSLRTREVVYNGVLTPDNKDFFHKTNITVSAPTPLEGEHAEISYVEQGVHNQAEKAAVEQLVGYLLTTQKRSLAHLQIAQSYEVNQYLQMTHTVQNNLELIASAKTGKKMGSLFWVLDKTHTAMGGRLLKQWLARPLLSLEEINKRQEMVQALLDNYFTRENVVDALKGVYDLERLTGRIAFGNVNARELLQLSRSLKAVPVILENLLQSDSDVLKDFAAKIDPLKGVAERISTTLVSDPPILTTEGGLIQEGVDAQLDRYRDAMNNGKKWLAEMEQTEREKTGIDNLKVGYNKVFGYYIQVSNGNKSKVPLDRYTRKQTLTNAERYITPELKEHENLIMEAQNRSTDLEYDLFVKLRDEVKKFIPDLQKLGNQLAALDVFTSFATVAEQNNYCRPIFHDDDQEIEVIAGRHPVVEKVMTEGSYIPNDIKMGNDTNIFLITGPNMSGKSTYMRQVALIAIMAQVGAFVPADSANLPIFDQIFTRIGAADDLISGQSTFMVEMSEANEALQYATRRSLVLFDEIGRGTATYDGMALAGAIVEYLHDKVGAKALFATHYHELTGLDKSLEHLKNIHVGATEENGKLIFLHKILPGPADQSYGIHVAQLAGLPNKVLREATKLLKRLEAQGASELGPASEQLDLFTESSTNSIPEVAEENDAQEVVSDKEKDILDQISNLYIADKTPLQIMQMVADWQQDLKDED</sequence>
<comment type="function">
    <text evidence="8 9">This protein is involved in the repair of mismatches in DNA. It is possible that it carries out the mismatch recognition step. This protein has a weak ATPase activity.</text>
</comment>
<dbReference type="Gene3D" id="1.10.1420.10">
    <property type="match status" value="2"/>
</dbReference>
<dbReference type="Pfam" id="PF05192">
    <property type="entry name" value="MutS_III"/>
    <property type="match status" value="1"/>
</dbReference>
<evidence type="ECO:0000259" key="11">
    <source>
        <dbReference type="PROSITE" id="PS00486"/>
    </source>
</evidence>
<dbReference type="Pfam" id="PF01624">
    <property type="entry name" value="MutS_I"/>
    <property type="match status" value="1"/>
</dbReference>
<dbReference type="PIRSF" id="PIRSF037677">
    <property type="entry name" value="DNA_mis_repair_Msh6"/>
    <property type="match status" value="1"/>
</dbReference>
<protein>
    <recommendedName>
        <fullName evidence="2 9">DNA mismatch repair protein MutS</fullName>
    </recommendedName>
</protein>
<dbReference type="STRING" id="1423763.FC46_GL001079"/>
<evidence type="ECO:0000256" key="1">
    <source>
        <dbReference type="ARBA" id="ARBA00006271"/>
    </source>
</evidence>
<dbReference type="InterPro" id="IPR000432">
    <property type="entry name" value="DNA_mismatch_repair_MutS_C"/>
</dbReference>
<comment type="similarity">
    <text evidence="1 9 10">Belongs to the DNA mismatch repair MutS family.</text>
</comment>
<keyword evidence="7 9" id="KW-0234">DNA repair</keyword>
<proteinExistence type="inferred from homology"/>
<dbReference type="PATRIC" id="fig|1423763.3.peg.1095"/>
<dbReference type="GO" id="GO:0030983">
    <property type="term" value="F:mismatched DNA binding"/>
    <property type="evidence" value="ECO:0007669"/>
    <property type="project" value="InterPro"/>
</dbReference>
<evidence type="ECO:0000256" key="2">
    <source>
        <dbReference type="ARBA" id="ARBA00021982"/>
    </source>
</evidence>
<dbReference type="PROSITE" id="PS00486">
    <property type="entry name" value="DNA_MISMATCH_REPAIR_2"/>
    <property type="match status" value="1"/>
</dbReference>
<dbReference type="Gene3D" id="3.40.1170.10">
    <property type="entry name" value="DNA repair protein MutS, domain I"/>
    <property type="match status" value="1"/>
</dbReference>
<dbReference type="InterPro" id="IPR045076">
    <property type="entry name" value="MutS"/>
</dbReference>
<dbReference type="SUPFAM" id="SSF48334">
    <property type="entry name" value="DNA repair protein MutS, domain III"/>
    <property type="match status" value="1"/>
</dbReference>
<dbReference type="SMART" id="SM00533">
    <property type="entry name" value="MUTSd"/>
    <property type="match status" value="1"/>
</dbReference>
<evidence type="ECO:0000256" key="3">
    <source>
        <dbReference type="ARBA" id="ARBA00022741"/>
    </source>
</evidence>
<dbReference type="FunFam" id="1.10.1420.10:FF:000001">
    <property type="entry name" value="DNA mismatch repair protein MutS"/>
    <property type="match status" value="1"/>
</dbReference>
<dbReference type="Gene3D" id="3.40.50.300">
    <property type="entry name" value="P-loop containing nucleotide triphosphate hydrolases"/>
    <property type="match status" value="1"/>
</dbReference>
<dbReference type="InterPro" id="IPR036187">
    <property type="entry name" value="DNA_mismatch_repair_MutS_sf"/>
</dbReference>
<evidence type="ECO:0000256" key="6">
    <source>
        <dbReference type="ARBA" id="ARBA00023125"/>
    </source>
</evidence>
<accession>A0A0R1UCW7</accession>
<organism evidence="12 13">
    <name type="scientific">Lactobacillus kalixensis DSM 16043</name>
    <dbReference type="NCBI Taxonomy" id="1423763"/>
    <lineage>
        <taxon>Bacteria</taxon>
        <taxon>Bacillati</taxon>
        <taxon>Bacillota</taxon>
        <taxon>Bacilli</taxon>
        <taxon>Lactobacillales</taxon>
        <taxon>Lactobacillaceae</taxon>
        <taxon>Lactobacillus</taxon>
    </lineage>
</organism>
<evidence type="ECO:0000256" key="7">
    <source>
        <dbReference type="ARBA" id="ARBA00023204"/>
    </source>
</evidence>
<dbReference type="InterPro" id="IPR007696">
    <property type="entry name" value="DNA_mismatch_repair_MutS_core"/>
</dbReference>
<evidence type="ECO:0000256" key="8">
    <source>
        <dbReference type="ARBA" id="ARBA00024647"/>
    </source>
</evidence>
<dbReference type="Pfam" id="PF05188">
    <property type="entry name" value="MutS_II"/>
    <property type="match status" value="1"/>
</dbReference>
<dbReference type="EMBL" id="AZFM01000003">
    <property type="protein sequence ID" value="KRL91247.1"/>
    <property type="molecule type" value="Genomic_DNA"/>
</dbReference>
<dbReference type="PANTHER" id="PTHR11361">
    <property type="entry name" value="DNA MISMATCH REPAIR PROTEIN MUTS FAMILY MEMBER"/>
    <property type="match status" value="1"/>
</dbReference>
<dbReference type="InterPro" id="IPR007695">
    <property type="entry name" value="DNA_mismatch_repair_MutS-lik_N"/>
</dbReference>
<dbReference type="PANTHER" id="PTHR11361:SF34">
    <property type="entry name" value="DNA MISMATCH REPAIR PROTEIN MSH1, MITOCHONDRIAL"/>
    <property type="match status" value="1"/>
</dbReference>
<dbReference type="InterPro" id="IPR005748">
    <property type="entry name" value="DNA_mismatch_repair_MutS"/>
</dbReference>
<dbReference type="NCBIfam" id="NF003810">
    <property type="entry name" value="PRK05399.1"/>
    <property type="match status" value="1"/>
</dbReference>
<dbReference type="InterPro" id="IPR007860">
    <property type="entry name" value="DNA_mmatch_repair_MutS_con_dom"/>
</dbReference>
<dbReference type="SMART" id="SM00534">
    <property type="entry name" value="MUTSac"/>
    <property type="match status" value="1"/>
</dbReference>
<keyword evidence="13" id="KW-1185">Reference proteome</keyword>
<dbReference type="Pfam" id="PF05190">
    <property type="entry name" value="MutS_IV"/>
    <property type="match status" value="1"/>
</dbReference>
<dbReference type="GO" id="GO:0006298">
    <property type="term" value="P:mismatch repair"/>
    <property type="evidence" value="ECO:0007669"/>
    <property type="project" value="UniProtKB-UniRule"/>
</dbReference>
<reference evidence="12 13" key="1">
    <citation type="journal article" date="2015" name="Genome Announc.">
        <title>Expanding the biotechnology potential of lactobacilli through comparative genomics of 213 strains and associated genera.</title>
        <authorList>
            <person name="Sun Z."/>
            <person name="Harris H.M."/>
            <person name="McCann A."/>
            <person name="Guo C."/>
            <person name="Argimon S."/>
            <person name="Zhang W."/>
            <person name="Yang X."/>
            <person name="Jeffery I.B."/>
            <person name="Cooney J.C."/>
            <person name="Kagawa T.F."/>
            <person name="Liu W."/>
            <person name="Song Y."/>
            <person name="Salvetti E."/>
            <person name="Wrobel A."/>
            <person name="Rasinkangas P."/>
            <person name="Parkhill J."/>
            <person name="Rea M.C."/>
            <person name="O'Sullivan O."/>
            <person name="Ritari J."/>
            <person name="Douillard F.P."/>
            <person name="Paul Ross R."/>
            <person name="Yang R."/>
            <person name="Briner A.E."/>
            <person name="Felis G.E."/>
            <person name="de Vos W.M."/>
            <person name="Barrangou R."/>
            <person name="Klaenhammer T.R."/>
            <person name="Caufield P.W."/>
            <person name="Cui Y."/>
            <person name="Zhang H."/>
            <person name="O'Toole P.W."/>
        </authorList>
    </citation>
    <scope>NUCLEOTIDE SEQUENCE [LARGE SCALE GENOMIC DNA]</scope>
    <source>
        <strain evidence="12 13">DSM 16043</strain>
    </source>
</reference>
<evidence type="ECO:0000256" key="4">
    <source>
        <dbReference type="ARBA" id="ARBA00022763"/>
    </source>
</evidence>
<dbReference type="InterPro" id="IPR016151">
    <property type="entry name" value="DNA_mismatch_repair_MutS_N"/>
</dbReference>
<dbReference type="Proteomes" id="UP000051036">
    <property type="component" value="Unassembled WGS sequence"/>
</dbReference>
<dbReference type="FunFam" id="3.40.1170.10:FF:000001">
    <property type="entry name" value="DNA mismatch repair protein MutS"/>
    <property type="match status" value="1"/>
</dbReference>
<feature type="binding site" evidence="9">
    <location>
        <begin position="608"/>
        <end position="615"/>
    </location>
    <ligand>
        <name>ATP</name>
        <dbReference type="ChEBI" id="CHEBI:30616"/>
    </ligand>
</feature>